<dbReference type="Gene3D" id="3.40.50.740">
    <property type="match status" value="2"/>
</dbReference>
<evidence type="ECO:0000256" key="2">
    <source>
        <dbReference type="ARBA" id="ARBA00005404"/>
    </source>
</evidence>
<dbReference type="GO" id="GO:0051539">
    <property type="term" value="F:4 iron, 4 sulfur cluster binding"/>
    <property type="evidence" value="ECO:0007669"/>
    <property type="project" value="UniProtKB-KW"/>
</dbReference>
<dbReference type="InterPro" id="IPR006656">
    <property type="entry name" value="Mopterin_OxRdtase"/>
</dbReference>
<gene>
    <name evidence="14" type="ORF">AX13_11035</name>
</gene>
<evidence type="ECO:0000256" key="6">
    <source>
        <dbReference type="ARBA" id="ARBA00023004"/>
    </source>
</evidence>
<dbReference type="InterPro" id="IPR006963">
    <property type="entry name" value="Mopterin_OxRdtase_4Fe-4S_dom"/>
</dbReference>
<dbReference type="PANTHER" id="PTHR43105">
    <property type="entry name" value="RESPIRATORY NITRATE REDUCTASE"/>
    <property type="match status" value="1"/>
</dbReference>
<dbReference type="Gene3D" id="3.30.70.20">
    <property type="match status" value="1"/>
</dbReference>
<dbReference type="Pfam" id="PF13510">
    <property type="entry name" value="Fer2_4"/>
    <property type="match status" value="1"/>
</dbReference>
<keyword evidence="7 10" id="KW-0411">Iron-sulfur</keyword>
<keyword evidence="10" id="KW-0874">Quinone</keyword>
<evidence type="ECO:0000259" key="13">
    <source>
        <dbReference type="PROSITE" id="PS51839"/>
    </source>
</evidence>
<dbReference type="PROSITE" id="PS00643">
    <property type="entry name" value="COMPLEX1_75K_3"/>
    <property type="match status" value="1"/>
</dbReference>
<dbReference type="SUPFAM" id="SSF54292">
    <property type="entry name" value="2Fe-2S ferredoxin-like"/>
    <property type="match status" value="1"/>
</dbReference>
<comment type="function">
    <text evidence="10">NDH-1 shuttles electrons from NADH, via FMN and iron-sulfur (Fe-S) centers, to quinones in the respiratory chain. Couples the redox reaction to proton translocation (for every two electrons transferred, four hydrogen ions are translocated across the cytoplasmic membrane), and thus conserves the redox energy in a proton gradient.</text>
</comment>
<evidence type="ECO:0000256" key="8">
    <source>
        <dbReference type="ARBA" id="ARBA00023027"/>
    </source>
</evidence>
<dbReference type="Pfam" id="PF00384">
    <property type="entry name" value="Molybdopterin"/>
    <property type="match status" value="1"/>
</dbReference>
<dbReference type="InterPro" id="IPR050123">
    <property type="entry name" value="Prok_molybdopt-oxidoreductase"/>
</dbReference>
<dbReference type="InterPro" id="IPR019574">
    <property type="entry name" value="NADH_UbQ_OxRdtase_Gsu_4Fe4S-bd"/>
</dbReference>
<dbReference type="SUPFAM" id="SSF54862">
    <property type="entry name" value="4Fe-4S ferredoxins"/>
    <property type="match status" value="1"/>
</dbReference>
<dbReference type="Gene3D" id="3.40.228.10">
    <property type="entry name" value="Dimethylsulfoxide Reductase, domain 2"/>
    <property type="match status" value="1"/>
</dbReference>
<dbReference type="FunFam" id="3.10.20.740:FF:000001">
    <property type="entry name" value="NADH-quinone oxidoreductase subunit G"/>
    <property type="match status" value="1"/>
</dbReference>
<comment type="cofactor">
    <cofactor evidence="10">
        <name>[2Fe-2S] cluster</name>
        <dbReference type="ChEBI" id="CHEBI:190135"/>
    </cofactor>
    <text evidence="10">Binds 1 [2Fe-2S] cluster per subunit.</text>
</comment>
<sequence length="706" mass="75339">MVEIELDGKKVEVAPGSMVMHAAERAGTYIPHFCYHKKLSIAANCRMCLVEVEKAPKPLPACATPVTQGMIVRTKSDKAIKAQQSVMEFLLINHPLDCPICDQGGECQLQDLAVGYGGTGSRYEEEKRVVAHKDVGPLISMEEMSRCIHCTRCVRFGQEVAGVMELGMVNRGEHSEITTVVGDTVDSELSGNMIDLCPVGALTSKPFRYSARTWELSRRKSVSPHDSTGANLIVQVKNHKVMRVVPFENEAINECWIADRDRFSYEALNSDERLTQPMIKQGGAWKTVDWQTALEYVANGLKQIKEQHGAQSIGALVSPHSTLEELFLTGQLLRGIGSDNIDWRLRHAQFNAAEGVRWLGTSIAALSELQAALVVGSNLRKDHPLFAQRIRQAAKKGGQVFALNAQVYDWAMPVSASVVAAQDWAQALADVAAAVAQAKGVQAPVAAQANAEAQAIAQALLAGERKAVLLGNAAAHHAQAAELLALANWIAEQTGATVGYLTEAANTVGAQWVKAQPQSNGLNAAQMVAGGLKAAILLNTEPAFDTAAGQQALQGLNKSEMVVTLSPFKANLDVSDVLLPIAPFTETSGTFVNAEGRVQSFHAVVKPLAETRPAWKVLRVLANLLGVQGVDYESSQDVLATAIGAATSEVPAQALSNATQAAAQVFGGAVTEPAVASIYQLDSIVRRATSLQLTADARQAREGGAA</sequence>
<comment type="cofactor">
    <cofactor evidence="1 10">
        <name>[4Fe-4S] cluster</name>
        <dbReference type="ChEBI" id="CHEBI:49883"/>
    </cofactor>
</comment>
<dbReference type="GO" id="GO:0016020">
    <property type="term" value="C:membrane"/>
    <property type="evidence" value="ECO:0007669"/>
    <property type="project" value="InterPro"/>
</dbReference>
<dbReference type="RefSeq" id="WP_043379281.1">
    <property type="nucleotide sequence ID" value="NZ_JBOK01000003.1"/>
</dbReference>
<dbReference type="GO" id="GO:0042773">
    <property type="term" value="P:ATP synthesis coupled electron transport"/>
    <property type="evidence" value="ECO:0007669"/>
    <property type="project" value="InterPro"/>
</dbReference>
<dbReference type="EMBL" id="JBOK01000003">
    <property type="protein sequence ID" value="EXU81330.1"/>
    <property type="molecule type" value="Genomic_DNA"/>
</dbReference>
<evidence type="ECO:0000313" key="15">
    <source>
        <dbReference type="Proteomes" id="UP000020766"/>
    </source>
</evidence>
<keyword evidence="10" id="KW-0001">2Fe-2S</keyword>
<dbReference type="InterPro" id="IPR010228">
    <property type="entry name" value="NADH_UbQ_OxRdtase_Gsu"/>
</dbReference>
<accession>A0A014P5A7</accession>
<keyword evidence="15" id="KW-1185">Reference proteome</keyword>
<dbReference type="InterPro" id="IPR036010">
    <property type="entry name" value="2Fe-2S_ferredoxin-like_sf"/>
</dbReference>
<dbReference type="GO" id="GO:0046872">
    <property type="term" value="F:metal ion binding"/>
    <property type="evidence" value="ECO:0007669"/>
    <property type="project" value="UniProtKB-UniRule"/>
</dbReference>
<protein>
    <recommendedName>
        <fullName evidence="10">NADH-quinone oxidoreductase</fullName>
        <ecNumber evidence="10">7.1.1.-</ecNumber>
    </recommendedName>
</protein>
<dbReference type="STRING" id="225991.MA05_14625"/>
<dbReference type="PROSITE" id="PS51085">
    <property type="entry name" value="2FE2S_FER_2"/>
    <property type="match status" value="1"/>
</dbReference>
<dbReference type="PROSITE" id="PS00641">
    <property type="entry name" value="COMPLEX1_75K_1"/>
    <property type="match status" value="1"/>
</dbReference>
<dbReference type="CDD" id="cd00207">
    <property type="entry name" value="fer2"/>
    <property type="match status" value="1"/>
</dbReference>
<evidence type="ECO:0000256" key="3">
    <source>
        <dbReference type="ARBA" id="ARBA00022485"/>
    </source>
</evidence>
<dbReference type="EC" id="7.1.1.-" evidence="10"/>
<dbReference type="SMART" id="SM00929">
    <property type="entry name" value="NADH-G_4Fe-4S_3"/>
    <property type="match status" value="1"/>
</dbReference>
<evidence type="ECO:0000256" key="10">
    <source>
        <dbReference type="RuleBase" id="RU003525"/>
    </source>
</evidence>
<dbReference type="PROSITE" id="PS51839">
    <property type="entry name" value="4FE4S_HC3"/>
    <property type="match status" value="1"/>
</dbReference>
<keyword evidence="3 10" id="KW-0004">4Fe-4S</keyword>
<dbReference type="FunFam" id="3.30.70.20:FF:000002">
    <property type="entry name" value="NADH-ubiquinone oxidoreductase 75 kDa subunit"/>
    <property type="match status" value="1"/>
</dbReference>
<dbReference type="PATRIC" id="fig|1457173.3.peg.734"/>
<evidence type="ECO:0000256" key="4">
    <source>
        <dbReference type="ARBA" id="ARBA00022723"/>
    </source>
</evidence>
<dbReference type="InterPro" id="IPR054351">
    <property type="entry name" value="NADH_UbQ_OxRdtase_ferredoxin"/>
</dbReference>
<dbReference type="Pfam" id="PF22117">
    <property type="entry name" value="Fer4_Nqo3"/>
    <property type="match status" value="1"/>
</dbReference>
<comment type="similarity">
    <text evidence="2 10">Belongs to the complex I 75 kDa subunit family.</text>
</comment>
<name>A0A014P5A7_9BURK</name>
<dbReference type="PANTHER" id="PTHR43105:SF13">
    <property type="entry name" value="NADH-UBIQUINONE OXIDOREDUCTASE 75 KDA SUBUNIT, MITOCHONDRIAL"/>
    <property type="match status" value="1"/>
</dbReference>
<dbReference type="SUPFAM" id="SSF53706">
    <property type="entry name" value="Formate dehydrogenase/DMSO reductase, domains 1-3"/>
    <property type="match status" value="1"/>
</dbReference>
<dbReference type="CDD" id="cd02772">
    <property type="entry name" value="MopB_NDH-1_NuoG2"/>
    <property type="match status" value="1"/>
</dbReference>
<dbReference type="GO" id="GO:0051537">
    <property type="term" value="F:2 iron, 2 sulfur cluster binding"/>
    <property type="evidence" value="ECO:0007669"/>
    <property type="project" value="UniProtKB-UniRule"/>
</dbReference>
<dbReference type="GO" id="GO:0008137">
    <property type="term" value="F:NADH dehydrogenase (ubiquinone) activity"/>
    <property type="evidence" value="ECO:0007669"/>
    <property type="project" value="UniProtKB-UniRule"/>
</dbReference>
<keyword evidence="5 10" id="KW-1278">Translocase</keyword>
<keyword evidence="8 10" id="KW-0520">NAD</keyword>
<organism evidence="14 15">
    <name type="scientific">Comamonas aquatica DA1877</name>
    <dbReference type="NCBI Taxonomy" id="1457173"/>
    <lineage>
        <taxon>Bacteria</taxon>
        <taxon>Pseudomonadati</taxon>
        <taxon>Pseudomonadota</taxon>
        <taxon>Betaproteobacteria</taxon>
        <taxon>Burkholderiales</taxon>
        <taxon>Comamonadaceae</taxon>
        <taxon>Comamonas</taxon>
    </lineage>
</organism>
<evidence type="ECO:0000256" key="1">
    <source>
        <dbReference type="ARBA" id="ARBA00001966"/>
    </source>
</evidence>
<feature type="domain" description="2Fe-2S ferredoxin-type" evidence="11">
    <location>
        <begin position="1"/>
        <end position="78"/>
    </location>
</feature>
<dbReference type="GO" id="GO:0016651">
    <property type="term" value="F:oxidoreductase activity, acting on NAD(P)H"/>
    <property type="evidence" value="ECO:0007669"/>
    <property type="project" value="InterPro"/>
</dbReference>
<feature type="domain" description="4Fe-4S Mo/W bis-MGD-type" evidence="12">
    <location>
        <begin position="216"/>
        <end position="272"/>
    </location>
</feature>
<dbReference type="NCBIfam" id="TIGR01973">
    <property type="entry name" value="NuoG"/>
    <property type="match status" value="1"/>
</dbReference>
<dbReference type="InterPro" id="IPR001041">
    <property type="entry name" value="2Fe-2S_ferredoxin-type"/>
</dbReference>
<evidence type="ECO:0000259" key="11">
    <source>
        <dbReference type="PROSITE" id="PS51085"/>
    </source>
</evidence>
<dbReference type="PROSITE" id="PS00642">
    <property type="entry name" value="COMPLEX1_75K_2"/>
    <property type="match status" value="1"/>
</dbReference>
<dbReference type="GO" id="GO:0048038">
    <property type="term" value="F:quinone binding"/>
    <property type="evidence" value="ECO:0007669"/>
    <property type="project" value="UniProtKB-UniRule"/>
</dbReference>
<evidence type="ECO:0000259" key="12">
    <source>
        <dbReference type="PROSITE" id="PS51669"/>
    </source>
</evidence>
<dbReference type="Pfam" id="PF22151">
    <property type="entry name" value="Fer4_NDSU1"/>
    <property type="match status" value="1"/>
</dbReference>
<evidence type="ECO:0000313" key="14">
    <source>
        <dbReference type="EMBL" id="EXU81330.1"/>
    </source>
</evidence>
<comment type="caution">
    <text evidence="14">The sequence shown here is derived from an EMBL/GenBank/DDBJ whole genome shotgun (WGS) entry which is preliminary data.</text>
</comment>
<evidence type="ECO:0000256" key="5">
    <source>
        <dbReference type="ARBA" id="ARBA00022967"/>
    </source>
</evidence>
<feature type="domain" description="4Fe-4S His(Cys)3-ligated-type" evidence="13">
    <location>
        <begin position="78"/>
        <end position="117"/>
    </location>
</feature>
<keyword evidence="4 10" id="KW-0479">Metal-binding</keyword>
<keyword evidence="6 10" id="KW-0408">Iron</keyword>
<dbReference type="PROSITE" id="PS51669">
    <property type="entry name" value="4FE4S_MOW_BIS_MGD"/>
    <property type="match status" value="1"/>
</dbReference>
<reference evidence="14 15" key="1">
    <citation type="submission" date="2014-01" db="EMBL/GenBank/DDBJ databases">
        <title>Interspecies Systems Biology Uncovers Metabolites Affecting C. elegans Gene Expression and Life History Traits.</title>
        <authorList>
            <person name="Watson E."/>
            <person name="Macneil L.T."/>
            <person name="Ritter A.D."/>
            <person name="Yilmaz L.S."/>
            <person name="Rosebrock A.P."/>
            <person name="Caudy A.A."/>
            <person name="Walhout A.J."/>
        </authorList>
    </citation>
    <scope>NUCLEOTIDE SEQUENCE [LARGE SCALE GENOMIC DNA]</scope>
    <source>
        <strain evidence="14 15">DA1877</strain>
    </source>
</reference>
<keyword evidence="14" id="KW-0560">Oxidoreductase</keyword>
<dbReference type="Gene3D" id="3.10.20.740">
    <property type="match status" value="1"/>
</dbReference>
<comment type="catalytic activity">
    <reaction evidence="9 10">
        <text>a quinone + NADH + 5 H(+)(in) = a quinol + NAD(+) + 4 H(+)(out)</text>
        <dbReference type="Rhea" id="RHEA:57888"/>
        <dbReference type="ChEBI" id="CHEBI:15378"/>
        <dbReference type="ChEBI" id="CHEBI:24646"/>
        <dbReference type="ChEBI" id="CHEBI:57540"/>
        <dbReference type="ChEBI" id="CHEBI:57945"/>
        <dbReference type="ChEBI" id="CHEBI:132124"/>
    </reaction>
</comment>
<dbReference type="AlphaFoldDB" id="A0A014P5A7"/>
<dbReference type="Proteomes" id="UP000020766">
    <property type="component" value="Unassembled WGS sequence"/>
</dbReference>
<dbReference type="Pfam" id="PF10588">
    <property type="entry name" value="NADH-G_4Fe-4S_3"/>
    <property type="match status" value="1"/>
</dbReference>
<dbReference type="InterPro" id="IPR000283">
    <property type="entry name" value="NADH_UbQ_OxRdtase_75kDa_su_CS"/>
</dbReference>
<proteinExistence type="inferred from homology"/>
<evidence type="ECO:0000256" key="9">
    <source>
        <dbReference type="ARBA" id="ARBA00047712"/>
    </source>
</evidence>
<evidence type="ECO:0000256" key="7">
    <source>
        <dbReference type="ARBA" id="ARBA00023014"/>
    </source>
</evidence>